<evidence type="ECO:0000256" key="2">
    <source>
        <dbReference type="ARBA" id="ARBA00022527"/>
    </source>
</evidence>
<dbReference type="OrthoDB" id="40902at2759"/>
<organism evidence="10 11">
    <name type="scientific">Paramecium sonneborni</name>
    <dbReference type="NCBI Taxonomy" id="65129"/>
    <lineage>
        <taxon>Eukaryota</taxon>
        <taxon>Sar</taxon>
        <taxon>Alveolata</taxon>
        <taxon>Ciliophora</taxon>
        <taxon>Intramacronucleata</taxon>
        <taxon>Oligohymenophorea</taxon>
        <taxon>Peniculida</taxon>
        <taxon>Parameciidae</taxon>
        <taxon>Paramecium</taxon>
    </lineage>
</organism>
<dbReference type="FunFam" id="1.10.238.10:FF:000382">
    <property type="entry name" value="Uncharacterized protein"/>
    <property type="match status" value="1"/>
</dbReference>
<dbReference type="EMBL" id="CAJJDN010000011">
    <property type="protein sequence ID" value="CAD8057194.1"/>
    <property type="molecule type" value="Genomic_DNA"/>
</dbReference>
<feature type="domain" description="EF-hand" evidence="9">
    <location>
        <begin position="361"/>
        <end position="396"/>
    </location>
</feature>
<evidence type="ECO:0000256" key="3">
    <source>
        <dbReference type="ARBA" id="ARBA00022679"/>
    </source>
</evidence>
<evidence type="ECO:0008006" key="12">
    <source>
        <dbReference type="Google" id="ProtNLM"/>
    </source>
</evidence>
<dbReference type="InterPro" id="IPR008271">
    <property type="entry name" value="Ser/Thr_kinase_AS"/>
</dbReference>
<dbReference type="PANTHER" id="PTHR24349">
    <property type="entry name" value="SERINE/THREONINE-PROTEIN KINASE"/>
    <property type="match status" value="1"/>
</dbReference>
<reference evidence="10" key="1">
    <citation type="submission" date="2021-01" db="EMBL/GenBank/DDBJ databases">
        <authorList>
            <consortium name="Genoscope - CEA"/>
            <person name="William W."/>
        </authorList>
    </citation>
    <scope>NUCLEOTIDE SEQUENCE</scope>
</reference>
<evidence type="ECO:0000256" key="1">
    <source>
        <dbReference type="ARBA" id="ARBA00001946"/>
    </source>
</evidence>
<dbReference type="SMART" id="SM00054">
    <property type="entry name" value="EFh"/>
    <property type="match status" value="2"/>
</dbReference>
<dbReference type="InterPro" id="IPR018247">
    <property type="entry name" value="EF_Hand_1_Ca_BS"/>
</dbReference>
<keyword evidence="3" id="KW-0808">Transferase</keyword>
<dbReference type="CDD" id="cd05117">
    <property type="entry name" value="STKc_CAMK"/>
    <property type="match status" value="1"/>
</dbReference>
<feature type="domain" description="Protein kinase" evidence="8">
    <location>
        <begin position="35"/>
        <end position="294"/>
    </location>
</feature>
<evidence type="ECO:0000313" key="11">
    <source>
        <dbReference type="Proteomes" id="UP000692954"/>
    </source>
</evidence>
<protein>
    <recommendedName>
        <fullName evidence="12">Calcium-dependent protein kinase</fullName>
    </recommendedName>
</protein>
<evidence type="ECO:0000259" key="9">
    <source>
        <dbReference type="PROSITE" id="PS50222"/>
    </source>
</evidence>
<keyword evidence="11" id="KW-1185">Reference proteome</keyword>
<dbReference type="SMART" id="SM00220">
    <property type="entry name" value="S_TKc"/>
    <property type="match status" value="1"/>
</dbReference>
<dbReference type="GO" id="GO:0005509">
    <property type="term" value="F:calcium ion binding"/>
    <property type="evidence" value="ECO:0007669"/>
    <property type="project" value="InterPro"/>
</dbReference>
<evidence type="ECO:0000256" key="4">
    <source>
        <dbReference type="ARBA" id="ARBA00022741"/>
    </source>
</evidence>
<dbReference type="PROSITE" id="PS00018">
    <property type="entry name" value="EF_HAND_1"/>
    <property type="match status" value="1"/>
</dbReference>
<gene>
    <name evidence="10" type="ORF">PSON_ATCC_30995.1.T0110057</name>
</gene>
<dbReference type="FunFam" id="3.30.200.20:FF:000634">
    <property type="entry name" value="Calcium-dependent protein kinase, putative"/>
    <property type="match status" value="1"/>
</dbReference>
<keyword evidence="2" id="KW-0723">Serine/threonine-protein kinase</keyword>
<dbReference type="GO" id="GO:0005524">
    <property type="term" value="F:ATP binding"/>
    <property type="evidence" value="ECO:0007669"/>
    <property type="project" value="UniProtKB-KW"/>
</dbReference>
<dbReference type="CDD" id="cd00051">
    <property type="entry name" value="EFh"/>
    <property type="match status" value="2"/>
</dbReference>
<proteinExistence type="inferred from homology"/>
<evidence type="ECO:0000256" key="7">
    <source>
        <dbReference type="ARBA" id="ARBA00024334"/>
    </source>
</evidence>
<keyword evidence="6" id="KW-0067">ATP-binding</keyword>
<evidence type="ECO:0000259" key="8">
    <source>
        <dbReference type="PROSITE" id="PS50011"/>
    </source>
</evidence>
<dbReference type="Pfam" id="PF00069">
    <property type="entry name" value="Pkinase"/>
    <property type="match status" value="1"/>
</dbReference>
<keyword evidence="4" id="KW-0547">Nucleotide-binding</keyword>
<dbReference type="Proteomes" id="UP000692954">
    <property type="component" value="Unassembled WGS sequence"/>
</dbReference>
<keyword evidence="5" id="KW-0418">Kinase</keyword>
<comment type="caution">
    <text evidence="10">The sequence shown here is derived from an EMBL/GenBank/DDBJ whole genome shotgun (WGS) entry which is preliminary data.</text>
</comment>
<name>A0A8S1L3J2_9CILI</name>
<dbReference type="InterPro" id="IPR000719">
    <property type="entry name" value="Prot_kinase_dom"/>
</dbReference>
<dbReference type="GO" id="GO:0004674">
    <property type="term" value="F:protein serine/threonine kinase activity"/>
    <property type="evidence" value="ECO:0007669"/>
    <property type="project" value="UniProtKB-KW"/>
</dbReference>
<comment type="similarity">
    <text evidence="7">Belongs to the protein kinase superfamily. Ser/Thr protein kinase family. CDPK subfamily.</text>
</comment>
<evidence type="ECO:0000313" key="10">
    <source>
        <dbReference type="EMBL" id="CAD8057194.1"/>
    </source>
</evidence>
<sequence>MGCCVKSNKLHKIETIKTSNGVTIFTSTTDIHKIYNFGKMMGLGVFGKVLIAKMKTNSEKLFAIKMIEKEKMNGKETQLANEIYFLQRLDHPNIIKFYEVYQNNLYFYICMEYCAGGELHERIPKYSNAFTEKQTQQIAFKLLSAIAYIHEQGIIHRDIKPENILFSQKDLNSEPKIIDFGLAIKLEESLENKTLNCVGTPLYVAPEVINGYYSEKCDLWSFGIVIFSMLCGYPPFYATDKKQLFQHIQQQDLIFDSRHWNHLSKEIKSLIRRLLCKNPFLRPTAKECLKDSWFSLKFDGVPSRNNNLFRSKTKTFIQRRIAPSDYFEDGRSIYEILKNYRIGARFKKEVMKILINQMNEKELEHLKKLFQKIDEDNSGTITYYELEKALLNEGSQVSHNEIKQLMIAIGMNNDDETQECSSGKSFKPLVIKYSDFLTACIDERRILTKEKLLSLFKYFDHQNLNYITKQNIQEVFARHGKSINDEKINQMIYEINPNHNLKITFEEFCQIMSVEGVCQIIDFKDGNLEEQIISPNNNNSKELIQFE</sequence>
<dbReference type="AlphaFoldDB" id="A0A8S1L3J2"/>
<dbReference type="FunFam" id="1.10.510.10:FF:000726">
    <property type="entry name" value="Calcium-dependent protein kinase, putative"/>
    <property type="match status" value="1"/>
</dbReference>
<dbReference type="PROSITE" id="PS50011">
    <property type="entry name" value="PROTEIN_KINASE_DOM"/>
    <property type="match status" value="1"/>
</dbReference>
<comment type="cofactor">
    <cofactor evidence="1">
        <name>Mg(2+)</name>
        <dbReference type="ChEBI" id="CHEBI:18420"/>
    </cofactor>
</comment>
<evidence type="ECO:0000256" key="5">
    <source>
        <dbReference type="ARBA" id="ARBA00022777"/>
    </source>
</evidence>
<accession>A0A8S1L3J2</accession>
<feature type="domain" description="EF-hand" evidence="9">
    <location>
        <begin position="483"/>
        <end position="518"/>
    </location>
</feature>
<dbReference type="PROSITE" id="PS50222">
    <property type="entry name" value="EF_HAND_2"/>
    <property type="match status" value="2"/>
</dbReference>
<dbReference type="InterPro" id="IPR002048">
    <property type="entry name" value="EF_hand_dom"/>
</dbReference>
<dbReference type="PROSITE" id="PS00108">
    <property type="entry name" value="PROTEIN_KINASE_ST"/>
    <property type="match status" value="1"/>
</dbReference>
<evidence type="ECO:0000256" key="6">
    <source>
        <dbReference type="ARBA" id="ARBA00022840"/>
    </source>
</evidence>
<dbReference type="Pfam" id="PF13499">
    <property type="entry name" value="EF-hand_7"/>
    <property type="match status" value="2"/>
</dbReference>
<dbReference type="InterPro" id="IPR050205">
    <property type="entry name" value="CDPK_Ser/Thr_kinases"/>
</dbReference>